<evidence type="ECO:0000313" key="3">
    <source>
        <dbReference type="Proteomes" id="UP000294003"/>
    </source>
</evidence>
<dbReference type="EMBL" id="QJNS01000001">
    <property type="protein sequence ID" value="RYO95486.1"/>
    <property type="molecule type" value="Genomic_DNA"/>
</dbReference>
<dbReference type="Proteomes" id="UP000294003">
    <property type="component" value="Unassembled WGS sequence"/>
</dbReference>
<gene>
    <name evidence="2" type="ORF">DL762_000048</name>
</gene>
<keyword evidence="3" id="KW-1185">Reference proteome</keyword>
<evidence type="ECO:0000313" key="2">
    <source>
        <dbReference type="EMBL" id="RYO95486.1"/>
    </source>
</evidence>
<protein>
    <submittedName>
        <fullName evidence="2">Uncharacterized protein</fullName>
    </submittedName>
</protein>
<evidence type="ECO:0000256" key="1">
    <source>
        <dbReference type="SAM" id="MobiDB-lite"/>
    </source>
</evidence>
<sequence>MPPSCTLLSPALPSELLSYVLDHHAHPTTLIICSTRSHFLASLAEECGSHAASNPDLGEREDEPPAEEGQQAKGGDRVTHRLLSSPLYQVAVSRHIRTVYIPTATHLRAYLSVFSPGDSRVVPPPARFAARLTRRPHLVLYGFLDLHRDTSEWSAQGLGSSAAALVELGHRLAWDVAVVEPRRRDSGGGSLEDMLSEPVPILSSGGRKFGLDSEEGGWSGRRVEVGRVLVRWFRFRRGLWDEDVAEKQDVAMEDRPA</sequence>
<feature type="region of interest" description="Disordered" evidence="1">
    <location>
        <begin position="50"/>
        <end position="76"/>
    </location>
</feature>
<accession>A0ABY0HLQ9</accession>
<organism evidence="2 3">
    <name type="scientific">Monosporascus cannonballus</name>
    <dbReference type="NCBI Taxonomy" id="155416"/>
    <lineage>
        <taxon>Eukaryota</taxon>
        <taxon>Fungi</taxon>
        <taxon>Dikarya</taxon>
        <taxon>Ascomycota</taxon>
        <taxon>Pezizomycotina</taxon>
        <taxon>Sordariomycetes</taxon>
        <taxon>Xylariomycetidae</taxon>
        <taxon>Xylariales</taxon>
        <taxon>Xylariales incertae sedis</taxon>
        <taxon>Monosporascus</taxon>
    </lineage>
</organism>
<proteinExistence type="predicted"/>
<reference evidence="2 3" key="1">
    <citation type="submission" date="2018-06" db="EMBL/GenBank/DDBJ databases">
        <title>Complete Genomes of Monosporascus.</title>
        <authorList>
            <person name="Robinson A.J."/>
            <person name="Natvig D.O."/>
        </authorList>
    </citation>
    <scope>NUCLEOTIDE SEQUENCE [LARGE SCALE GENOMIC DNA]</scope>
    <source>
        <strain evidence="2 3">CBS 609.92</strain>
    </source>
</reference>
<name>A0ABY0HLQ9_9PEZI</name>
<comment type="caution">
    <text evidence="2">The sequence shown here is derived from an EMBL/GenBank/DDBJ whole genome shotgun (WGS) entry which is preliminary data.</text>
</comment>